<reference evidence="4" key="1">
    <citation type="submission" date="2023-07" db="EMBL/GenBank/DDBJ databases">
        <authorList>
            <person name="Yue Y."/>
        </authorList>
    </citation>
    <scope>NUCLEOTIDE SEQUENCE [LARGE SCALE GENOMIC DNA]</scope>
    <source>
        <strain evidence="4">D23</strain>
    </source>
</reference>
<dbReference type="InterPro" id="IPR006145">
    <property type="entry name" value="PsdUridine_synth_RsuA/RluA"/>
</dbReference>
<dbReference type="InterPro" id="IPR020103">
    <property type="entry name" value="PsdUridine_synth_cat_dom_sf"/>
</dbReference>
<dbReference type="InterPro" id="IPR006224">
    <property type="entry name" value="PsdUridine_synth_RluA-like_CS"/>
</dbReference>
<comment type="caution">
    <text evidence="3">The sequence shown here is derived from an EMBL/GenBank/DDBJ whole genome shotgun (WGS) entry which is preliminary data.</text>
</comment>
<evidence type="ECO:0000259" key="2">
    <source>
        <dbReference type="Pfam" id="PF00849"/>
    </source>
</evidence>
<dbReference type="Gene3D" id="3.30.2350.10">
    <property type="entry name" value="Pseudouridine synthase"/>
    <property type="match status" value="1"/>
</dbReference>
<dbReference type="Proteomes" id="UP001198901">
    <property type="component" value="Unassembled WGS sequence"/>
</dbReference>
<feature type="coiled-coil region" evidence="1">
    <location>
        <begin position="117"/>
        <end position="167"/>
    </location>
</feature>
<protein>
    <submittedName>
        <fullName evidence="3">RNA pseudouridine synthase</fullName>
    </submittedName>
</protein>
<proteinExistence type="predicted"/>
<sequence>MFKTDGSYLHILEVDETEALPDLFTYPFYYEPHPLCIKASLEIQDYLVSQKEFEHNFGLDDIKSGLPIGKMFGVMVVEDRHSNIFYLAGFSGKLAESNFITGFVPPIYDTLNPSGFYKKGEAELNRINAEIDALEHSPQYINAKAKYEDLKFQFEEALLEFKALQKREKVARDKARFEGQLHLNSTQYKQLLEELKKQSIYYHFRLRDLKSDWQKKIDWQKKVLSGFEEEINQLRKKRRVKSAKLQKAIHDQYQFLNFRGENRDLNSIFESTQLGQPPAGAGECVAPKLFQFAYQNKLKPIAMAEFWWGASPKSEVRRHKQFYPSCRGKCEPILGHMMKGLEVEPNPMEKVPNEHTKLEIIYEDDFLLLVNKPHEFLSVPGKTIKDSVQTRMKTYLPEAKGPLLVHRLDMSTSGLLLVAKNEKTHKNLQKQFIERSVKKRYIALLDGVIDKSEGYIELPLRVDLNNRPRQLVCYAHGKPGKTKYRVLALEKNRTRVHFYPITGRTHQLRVHAAHHKGLDMPIVGDDLYGKKAERLYLHAEQLTFEHPVTKERLTFTSEPSF</sequence>
<accession>A0ABS7XSW0</accession>
<evidence type="ECO:0000256" key="1">
    <source>
        <dbReference type="SAM" id="Coils"/>
    </source>
</evidence>
<feature type="domain" description="Pseudouridine synthase RsuA/RluA-like" evidence="2">
    <location>
        <begin position="367"/>
        <end position="514"/>
    </location>
</feature>
<organism evidence="3 4">
    <name type="scientific">Winogradskyella alexanderae</name>
    <dbReference type="NCBI Taxonomy" id="2877123"/>
    <lineage>
        <taxon>Bacteria</taxon>
        <taxon>Pseudomonadati</taxon>
        <taxon>Bacteroidota</taxon>
        <taxon>Flavobacteriia</taxon>
        <taxon>Flavobacteriales</taxon>
        <taxon>Flavobacteriaceae</taxon>
        <taxon>Winogradskyella</taxon>
    </lineage>
</organism>
<dbReference type="SUPFAM" id="SSF55120">
    <property type="entry name" value="Pseudouridine synthase"/>
    <property type="match status" value="1"/>
</dbReference>
<evidence type="ECO:0000313" key="4">
    <source>
        <dbReference type="Proteomes" id="UP001198901"/>
    </source>
</evidence>
<name>A0ABS7XSW0_9FLAO</name>
<keyword evidence="4" id="KW-1185">Reference proteome</keyword>
<dbReference type="PANTHER" id="PTHR21600:SF89">
    <property type="entry name" value="RIBOSOMAL LARGE SUBUNIT PSEUDOURIDINE SYNTHASE A"/>
    <property type="match status" value="1"/>
</dbReference>
<dbReference type="RefSeq" id="WP_224529380.1">
    <property type="nucleotide sequence ID" value="NZ_JAIUJR010000007.1"/>
</dbReference>
<dbReference type="InterPro" id="IPR050188">
    <property type="entry name" value="RluA_PseudoU_synthase"/>
</dbReference>
<dbReference type="EMBL" id="JAIUJR010000007">
    <property type="protein sequence ID" value="MCA0133114.1"/>
    <property type="molecule type" value="Genomic_DNA"/>
</dbReference>
<dbReference type="Pfam" id="PF00849">
    <property type="entry name" value="PseudoU_synth_2"/>
    <property type="match status" value="1"/>
</dbReference>
<dbReference type="PROSITE" id="PS01129">
    <property type="entry name" value="PSI_RLU"/>
    <property type="match status" value="1"/>
</dbReference>
<evidence type="ECO:0000313" key="3">
    <source>
        <dbReference type="EMBL" id="MCA0133114.1"/>
    </source>
</evidence>
<gene>
    <name evidence="3" type="ORF">LBU54_11010</name>
</gene>
<dbReference type="CDD" id="cd02869">
    <property type="entry name" value="PseudoU_synth_RluA_like"/>
    <property type="match status" value="1"/>
</dbReference>
<dbReference type="PANTHER" id="PTHR21600">
    <property type="entry name" value="MITOCHONDRIAL RNA PSEUDOURIDINE SYNTHASE"/>
    <property type="match status" value="1"/>
</dbReference>
<keyword evidence="1" id="KW-0175">Coiled coil</keyword>